<feature type="transmembrane region" description="Helical" evidence="2">
    <location>
        <begin position="12"/>
        <end position="36"/>
    </location>
</feature>
<feature type="compositionally biased region" description="Polar residues" evidence="1">
    <location>
        <begin position="269"/>
        <end position="279"/>
    </location>
</feature>
<keyword evidence="3" id="KW-1185">Reference proteome</keyword>
<keyword evidence="2" id="KW-0472">Membrane</keyword>
<keyword evidence="2" id="KW-1133">Transmembrane helix</keyword>
<dbReference type="PROSITE" id="PS51257">
    <property type="entry name" value="PROKAR_LIPOPROTEIN"/>
    <property type="match status" value="1"/>
</dbReference>
<reference evidence="4" key="1">
    <citation type="submission" date="2022-11" db="UniProtKB">
        <authorList>
            <consortium name="WormBaseParasite"/>
        </authorList>
    </citation>
    <scope>IDENTIFICATION</scope>
</reference>
<proteinExistence type="predicted"/>
<feature type="region of interest" description="Disordered" evidence="1">
    <location>
        <begin position="264"/>
        <end position="295"/>
    </location>
</feature>
<dbReference type="AlphaFoldDB" id="A0A914W3C6"/>
<evidence type="ECO:0000313" key="3">
    <source>
        <dbReference type="Proteomes" id="UP000887566"/>
    </source>
</evidence>
<organism evidence="3 4">
    <name type="scientific">Plectus sambesii</name>
    <dbReference type="NCBI Taxonomy" id="2011161"/>
    <lineage>
        <taxon>Eukaryota</taxon>
        <taxon>Metazoa</taxon>
        <taxon>Ecdysozoa</taxon>
        <taxon>Nematoda</taxon>
        <taxon>Chromadorea</taxon>
        <taxon>Plectida</taxon>
        <taxon>Plectina</taxon>
        <taxon>Plectoidea</taxon>
        <taxon>Plectidae</taxon>
        <taxon>Plectus</taxon>
    </lineage>
</organism>
<sequence length="295" mass="33435">MEVFNKKGWPRTSLICVIITACVISVIWIVVFASLISKDIYAQLELFNKESTVIEQYEVDLHYLKKFDDFLHFSFYCSVFQCISSVLELCLIACLLSGLCINNKYLFVSTNKIFLIMIMVQLVVAIVELCVFVLIERSEPENEIFLLFSTFADRNSEGFKAIEEKFFCKGYELTTKDKETSPTDNCTKTLRNTISQTKNLALVAVICLAVEVSILISIIMYYICLIRKGHKNSVVSVSSENSENRGDLELQRIDSVEIEPFLGRRKSDASNAQQDSNGNAIELSPMESPIRQSTS</sequence>
<accession>A0A914W3C6</accession>
<feature type="transmembrane region" description="Helical" evidence="2">
    <location>
        <begin position="113"/>
        <end position="135"/>
    </location>
</feature>
<protein>
    <submittedName>
        <fullName evidence="4">Uncharacterized protein</fullName>
    </submittedName>
</protein>
<evidence type="ECO:0000256" key="2">
    <source>
        <dbReference type="SAM" id="Phobius"/>
    </source>
</evidence>
<dbReference type="Proteomes" id="UP000887566">
    <property type="component" value="Unplaced"/>
</dbReference>
<feature type="transmembrane region" description="Helical" evidence="2">
    <location>
        <begin position="73"/>
        <end position="101"/>
    </location>
</feature>
<dbReference type="WBParaSite" id="PSAMB.scaffold3139size19518.g20485.t1">
    <property type="protein sequence ID" value="PSAMB.scaffold3139size19518.g20485.t1"/>
    <property type="gene ID" value="PSAMB.scaffold3139size19518.g20485"/>
</dbReference>
<evidence type="ECO:0000313" key="4">
    <source>
        <dbReference type="WBParaSite" id="PSAMB.scaffold3139size19518.g20485.t1"/>
    </source>
</evidence>
<name>A0A914W3C6_9BILA</name>
<evidence type="ECO:0000256" key="1">
    <source>
        <dbReference type="SAM" id="MobiDB-lite"/>
    </source>
</evidence>
<keyword evidence="2" id="KW-0812">Transmembrane</keyword>
<feature type="transmembrane region" description="Helical" evidence="2">
    <location>
        <begin position="200"/>
        <end position="223"/>
    </location>
</feature>